<keyword evidence="2" id="KW-1133">Transmembrane helix</keyword>
<reference evidence="4 5" key="1">
    <citation type="submission" date="2020-08" db="EMBL/GenBank/DDBJ databases">
        <authorList>
            <person name="Hejnol A."/>
        </authorList>
    </citation>
    <scope>NUCLEOTIDE SEQUENCE [LARGE SCALE GENOMIC DNA]</scope>
</reference>
<feature type="compositionally biased region" description="Polar residues" evidence="1">
    <location>
        <begin position="296"/>
        <end position="307"/>
    </location>
</feature>
<feature type="compositionally biased region" description="Basic and acidic residues" evidence="1">
    <location>
        <begin position="277"/>
        <end position="291"/>
    </location>
</feature>
<evidence type="ECO:0000313" key="4">
    <source>
        <dbReference type="EMBL" id="CAD5120623.1"/>
    </source>
</evidence>
<dbReference type="EMBL" id="CAJFCJ010000012">
    <property type="protein sequence ID" value="CAD5120623.1"/>
    <property type="molecule type" value="Genomic_DNA"/>
</dbReference>
<evidence type="ECO:0000256" key="2">
    <source>
        <dbReference type="SAM" id="Phobius"/>
    </source>
</evidence>
<feature type="chain" id="PRO_5029818898" evidence="3">
    <location>
        <begin position="28"/>
        <end position="339"/>
    </location>
</feature>
<feature type="transmembrane region" description="Helical" evidence="2">
    <location>
        <begin position="191"/>
        <end position="213"/>
    </location>
</feature>
<gene>
    <name evidence="4" type="ORF">DGYR_LOCUS8699</name>
</gene>
<accession>A0A7I8VWB6</accession>
<evidence type="ECO:0000313" key="5">
    <source>
        <dbReference type="Proteomes" id="UP000549394"/>
    </source>
</evidence>
<protein>
    <submittedName>
        <fullName evidence="4">DgyrCDS9180</fullName>
    </submittedName>
</protein>
<dbReference type="Proteomes" id="UP000549394">
    <property type="component" value="Unassembled WGS sequence"/>
</dbReference>
<evidence type="ECO:0000256" key="1">
    <source>
        <dbReference type="SAM" id="MobiDB-lite"/>
    </source>
</evidence>
<name>A0A7I8VWB6_9ANNE</name>
<comment type="caution">
    <text evidence="4">The sequence shown here is derived from an EMBL/GenBank/DDBJ whole genome shotgun (WGS) entry which is preliminary data.</text>
</comment>
<organism evidence="4 5">
    <name type="scientific">Dimorphilus gyrociliatus</name>
    <dbReference type="NCBI Taxonomy" id="2664684"/>
    <lineage>
        <taxon>Eukaryota</taxon>
        <taxon>Metazoa</taxon>
        <taxon>Spiralia</taxon>
        <taxon>Lophotrochozoa</taxon>
        <taxon>Annelida</taxon>
        <taxon>Polychaeta</taxon>
        <taxon>Polychaeta incertae sedis</taxon>
        <taxon>Dinophilidae</taxon>
        <taxon>Dimorphilus</taxon>
    </lineage>
</organism>
<keyword evidence="2" id="KW-0812">Transmembrane</keyword>
<sequence length="339" mass="38911">MGEKDMTLFRIFLLSLLIFNKYLSSTAMKPACPPFECLQPNYSICENFSIETNESMKICGLEDCWRNRTIKYQFHIRSQTLQNLSIYFHPEFFKCLHNSSVKIQSREDIDETRYPITTLSKTYCSSISSRNFVMEVYLNISCLTTNSYSLQILYGGDFMQVSSSVTLIKYDDLPDKITLPQTKELWDIPNIALLCIGIFLPTITILLFILYYCSMRRKIRKMKNDQTPKSPLTNYYDAVGKHDYISTIDVEKKVNDSKVTSNRQSYISISDVEEGNKNAKLEETNTDKGEMENYENDQSSTASSYYDNAPQMRSKTVQVDGLSIGGYSLLNLSSANGRL</sequence>
<feature type="region of interest" description="Disordered" evidence="1">
    <location>
        <begin position="277"/>
        <end position="307"/>
    </location>
</feature>
<dbReference type="AlphaFoldDB" id="A0A7I8VWB6"/>
<evidence type="ECO:0000256" key="3">
    <source>
        <dbReference type="SAM" id="SignalP"/>
    </source>
</evidence>
<keyword evidence="2" id="KW-0472">Membrane</keyword>
<proteinExistence type="predicted"/>
<keyword evidence="5" id="KW-1185">Reference proteome</keyword>
<keyword evidence="3" id="KW-0732">Signal</keyword>
<feature type="signal peptide" evidence="3">
    <location>
        <begin position="1"/>
        <end position="27"/>
    </location>
</feature>